<feature type="signal peptide" evidence="1">
    <location>
        <begin position="1"/>
        <end position="21"/>
    </location>
</feature>
<organism evidence="2 3">
    <name type="scientific">Tilletiopsis washingtonensis</name>
    <dbReference type="NCBI Taxonomy" id="58919"/>
    <lineage>
        <taxon>Eukaryota</taxon>
        <taxon>Fungi</taxon>
        <taxon>Dikarya</taxon>
        <taxon>Basidiomycota</taxon>
        <taxon>Ustilaginomycotina</taxon>
        <taxon>Exobasidiomycetes</taxon>
        <taxon>Entylomatales</taxon>
        <taxon>Entylomatales incertae sedis</taxon>
        <taxon>Tilletiopsis</taxon>
    </lineage>
</organism>
<evidence type="ECO:0000313" key="2">
    <source>
        <dbReference type="EMBL" id="PWO00321.1"/>
    </source>
</evidence>
<proteinExistence type="predicted"/>
<protein>
    <submittedName>
        <fullName evidence="2">Uncharacterized protein</fullName>
    </submittedName>
</protein>
<dbReference type="PANTHER" id="PTHR37487:SF2">
    <property type="entry name" value="EXPRESSED PROTEIN"/>
    <property type="match status" value="1"/>
</dbReference>
<evidence type="ECO:0000256" key="1">
    <source>
        <dbReference type="SAM" id="SignalP"/>
    </source>
</evidence>
<accession>A0A316ZEZ4</accession>
<dbReference type="OrthoDB" id="3362246at2759"/>
<keyword evidence="1" id="KW-0732">Signal</keyword>
<dbReference type="GeneID" id="37266884"/>
<dbReference type="PANTHER" id="PTHR37487">
    <property type="entry name" value="CHROMOSOME 1, WHOLE GENOME SHOTGUN SEQUENCE"/>
    <property type="match status" value="1"/>
</dbReference>
<dbReference type="RefSeq" id="XP_025600599.1">
    <property type="nucleotide sequence ID" value="XM_025739338.1"/>
</dbReference>
<gene>
    <name evidence="2" type="ORF">FA09DRAFT_182301</name>
</gene>
<keyword evidence="3" id="KW-1185">Reference proteome</keyword>
<feature type="chain" id="PRO_5016427240" evidence="1">
    <location>
        <begin position="22"/>
        <end position="130"/>
    </location>
</feature>
<dbReference type="EMBL" id="KZ819285">
    <property type="protein sequence ID" value="PWO00321.1"/>
    <property type="molecule type" value="Genomic_DNA"/>
</dbReference>
<dbReference type="AlphaFoldDB" id="A0A316ZEZ4"/>
<dbReference type="Proteomes" id="UP000245946">
    <property type="component" value="Unassembled WGS sequence"/>
</dbReference>
<evidence type="ECO:0000313" key="3">
    <source>
        <dbReference type="Proteomes" id="UP000245946"/>
    </source>
</evidence>
<name>A0A316ZEZ4_9BASI</name>
<sequence>MHASSALMALTGLVAAGVALAQSGLTVATPPAFVQCQPINLSWSGGTAPYFPRITTPGASGTTVVQFDQTSSTSQVWTVNQAVGSQFTIAVTDSTGFTQYSSTTNPVVAGSSSSCVGQSSSSGSLFAFCS</sequence>
<dbReference type="STRING" id="58919.A0A316ZEZ4"/>
<reference evidence="2 3" key="1">
    <citation type="journal article" date="2018" name="Mol. Biol. Evol.">
        <title>Broad Genomic Sampling Reveals a Smut Pathogenic Ancestry of the Fungal Clade Ustilaginomycotina.</title>
        <authorList>
            <person name="Kijpornyongpan T."/>
            <person name="Mondo S.J."/>
            <person name="Barry K."/>
            <person name="Sandor L."/>
            <person name="Lee J."/>
            <person name="Lipzen A."/>
            <person name="Pangilinan J."/>
            <person name="LaButti K."/>
            <person name="Hainaut M."/>
            <person name="Henrissat B."/>
            <person name="Grigoriev I.V."/>
            <person name="Spatafora J.W."/>
            <person name="Aime M.C."/>
        </authorList>
    </citation>
    <scope>NUCLEOTIDE SEQUENCE [LARGE SCALE GENOMIC DNA]</scope>
    <source>
        <strain evidence="2 3">MCA 4186</strain>
    </source>
</reference>